<dbReference type="WBParaSite" id="RSKR_0000379800.1">
    <property type="protein sequence ID" value="RSKR_0000379800.1"/>
    <property type="gene ID" value="RSKR_0000379800"/>
</dbReference>
<reference evidence="2" key="1">
    <citation type="submission" date="2016-11" db="UniProtKB">
        <authorList>
            <consortium name="WormBaseParasite"/>
        </authorList>
    </citation>
    <scope>IDENTIFICATION</scope>
    <source>
        <strain evidence="2">KR3021</strain>
    </source>
</reference>
<evidence type="ECO:0000313" key="1">
    <source>
        <dbReference type="Proteomes" id="UP000095286"/>
    </source>
</evidence>
<accession>A0AC35TRX5</accession>
<sequence length="260" mass="29028">MSYRDNRQGGDDRRHERRDERRDDRRDDRGPRHDFRGDSRGDSRNYGRDERSSGGYGGRDDRGGNQRDFHSSYGGNRETSSYSDRNRESSGGYRGSGDRGGYRGGGGDRGGYRGGGDSGGGFRGGDRSRGGDRGGFRGGRGGRGRVNLCSVVRFVASGPSDCGTLMPLAAQHQMHSLDFLQDNELVFIFDDERKKSDFERVIERDILKVGDDTITLSKSKPRFAPKPEVLESRENRKRESEQSCAPQTRIKRSRNDDSGL</sequence>
<organism evidence="1 2">
    <name type="scientific">Rhabditophanes sp. KR3021</name>
    <dbReference type="NCBI Taxonomy" id="114890"/>
    <lineage>
        <taxon>Eukaryota</taxon>
        <taxon>Metazoa</taxon>
        <taxon>Ecdysozoa</taxon>
        <taxon>Nematoda</taxon>
        <taxon>Chromadorea</taxon>
        <taxon>Rhabditida</taxon>
        <taxon>Tylenchina</taxon>
        <taxon>Panagrolaimomorpha</taxon>
        <taxon>Strongyloidoidea</taxon>
        <taxon>Alloionematidae</taxon>
        <taxon>Rhabditophanes</taxon>
    </lineage>
</organism>
<name>A0AC35TRX5_9BILA</name>
<dbReference type="Proteomes" id="UP000095286">
    <property type="component" value="Unplaced"/>
</dbReference>
<protein>
    <submittedName>
        <fullName evidence="2">ATP-dependent RNA helicase</fullName>
    </submittedName>
</protein>
<proteinExistence type="predicted"/>
<evidence type="ECO:0000313" key="2">
    <source>
        <dbReference type="WBParaSite" id="RSKR_0000379800.1"/>
    </source>
</evidence>